<organism evidence="2 3">
    <name type="scientific">Canna indica</name>
    <name type="common">Indian-shot</name>
    <dbReference type="NCBI Taxonomy" id="4628"/>
    <lineage>
        <taxon>Eukaryota</taxon>
        <taxon>Viridiplantae</taxon>
        <taxon>Streptophyta</taxon>
        <taxon>Embryophyta</taxon>
        <taxon>Tracheophyta</taxon>
        <taxon>Spermatophyta</taxon>
        <taxon>Magnoliopsida</taxon>
        <taxon>Liliopsida</taxon>
        <taxon>Zingiberales</taxon>
        <taxon>Cannaceae</taxon>
        <taxon>Canna</taxon>
    </lineage>
</organism>
<evidence type="ECO:0000313" key="2">
    <source>
        <dbReference type="EMBL" id="WOL12151.1"/>
    </source>
</evidence>
<dbReference type="EMBL" id="CP136895">
    <property type="protein sequence ID" value="WOL12151.1"/>
    <property type="molecule type" value="Genomic_DNA"/>
</dbReference>
<reference evidence="2 3" key="1">
    <citation type="submission" date="2023-10" db="EMBL/GenBank/DDBJ databases">
        <title>Chromosome-scale genome assembly provides insights into flower coloration mechanisms of Canna indica.</title>
        <authorList>
            <person name="Li C."/>
        </authorList>
    </citation>
    <scope>NUCLEOTIDE SEQUENCE [LARGE SCALE GENOMIC DNA]</scope>
    <source>
        <tissue evidence="2">Flower</tissue>
    </source>
</reference>
<dbReference type="PANTHER" id="PTHR31087">
    <property type="match status" value="1"/>
</dbReference>
<dbReference type="InterPro" id="IPR038595">
    <property type="entry name" value="LOR_sf"/>
</dbReference>
<dbReference type="PANTHER" id="PTHR31087:SF168">
    <property type="entry name" value="PROTEIN LURP-ONE-RELATED 6"/>
    <property type="match status" value="1"/>
</dbReference>
<proteinExistence type="inferred from homology"/>
<gene>
    <name evidence="2" type="ORF">Cni_G20916</name>
</gene>
<dbReference type="Proteomes" id="UP001327560">
    <property type="component" value="Chromosome 6"/>
</dbReference>
<dbReference type="AlphaFoldDB" id="A0AAQ3QK86"/>
<accession>A0AAQ3QK86</accession>
<dbReference type="Pfam" id="PF04525">
    <property type="entry name" value="LOR"/>
    <property type="match status" value="1"/>
</dbReference>
<dbReference type="InterPro" id="IPR007612">
    <property type="entry name" value="LOR"/>
</dbReference>
<keyword evidence="3" id="KW-1185">Reference proteome</keyword>
<name>A0AAQ3QK86_9LILI</name>
<evidence type="ECO:0000313" key="3">
    <source>
        <dbReference type="Proteomes" id="UP001327560"/>
    </source>
</evidence>
<dbReference type="InterPro" id="IPR025659">
    <property type="entry name" value="Tubby-like_C"/>
</dbReference>
<dbReference type="SUPFAM" id="SSF54518">
    <property type="entry name" value="Tubby C-terminal domain-like"/>
    <property type="match status" value="1"/>
</dbReference>
<dbReference type="Gene3D" id="2.40.160.200">
    <property type="entry name" value="LURP1-related"/>
    <property type="match status" value="1"/>
</dbReference>
<protein>
    <submittedName>
        <fullName evidence="2">Protein LURP-one-related 6</fullName>
    </submittedName>
</protein>
<comment type="similarity">
    <text evidence="1">Belongs to the LOR family.</text>
</comment>
<sequence length="198" mass="21406">MGGSSNVMPVISKIYCSSSPTMLTVRKRPHVVNGGGFVVLNSSQNLVFTVEGCGTLGAKGELVLKDGDGGSILSITKKGGIAQALRTRNRWNGYLMDYEGGKKFIFSLTDPKCPMSNAIRIHLEHKGQSKGWDFEVNGSFIDRACTIENYKGNIIAQVEESTGGKDLYHVMVQPGHDQAFTVGVVAILDNIYGESTRC</sequence>
<evidence type="ECO:0000256" key="1">
    <source>
        <dbReference type="ARBA" id="ARBA00005437"/>
    </source>
</evidence>